<evidence type="ECO:0000313" key="3">
    <source>
        <dbReference type="Proteomes" id="UP000031668"/>
    </source>
</evidence>
<accession>A0A0C2IFE4</accession>
<dbReference type="Proteomes" id="UP000031668">
    <property type="component" value="Unassembled WGS sequence"/>
</dbReference>
<keyword evidence="1" id="KW-1133">Transmembrane helix</keyword>
<feature type="transmembrane region" description="Helical" evidence="1">
    <location>
        <begin position="181"/>
        <end position="202"/>
    </location>
</feature>
<sequence>MEYVHGQGDIDYFYHYNLGILKIENSILTVKFGEDNKQWLEIKCKSVDQEDVIEFSDCIISTKRNENDQVIEESIGYKFKFNNKTKYEFRKHYIWLKQDDNSKKKLKIRVYELVITFQGYTKKYCFNKDELDPISDYFTSTTVVENFERYGGTLSDEIDPSVPIKPDQINDKKGFWTTKNIIATVVSSVAVIISVLIVAIIIRYRISRHSIEA</sequence>
<keyword evidence="3" id="KW-1185">Reference proteome</keyword>
<evidence type="ECO:0000256" key="1">
    <source>
        <dbReference type="SAM" id="Phobius"/>
    </source>
</evidence>
<dbReference type="EMBL" id="JWZT01004473">
    <property type="protein sequence ID" value="KII64059.1"/>
    <property type="molecule type" value="Genomic_DNA"/>
</dbReference>
<organism evidence="2 3">
    <name type="scientific">Thelohanellus kitauei</name>
    <name type="common">Myxosporean</name>
    <dbReference type="NCBI Taxonomy" id="669202"/>
    <lineage>
        <taxon>Eukaryota</taxon>
        <taxon>Metazoa</taxon>
        <taxon>Cnidaria</taxon>
        <taxon>Myxozoa</taxon>
        <taxon>Myxosporea</taxon>
        <taxon>Bivalvulida</taxon>
        <taxon>Platysporina</taxon>
        <taxon>Myxobolidae</taxon>
        <taxon>Thelohanellus</taxon>
    </lineage>
</organism>
<evidence type="ECO:0000313" key="2">
    <source>
        <dbReference type="EMBL" id="KII64059.1"/>
    </source>
</evidence>
<comment type="caution">
    <text evidence="2">The sequence shown here is derived from an EMBL/GenBank/DDBJ whole genome shotgun (WGS) entry which is preliminary data.</text>
</comment>
<proteinExistence type="predicted"/>
<gene>
    <name evidence="2" type="ORF">RF11_09893</name>
</gene>
<name>A0A0C2IFE4_THEKT</name>
<protein>
    <submittedName>
        <fullName evidence="2">Uncharacterized protein</fullName>
    </submittedName>
</protein>
<keyword evidence="1" id="KW-0812">Transmembrane</keyword>
<keyword evidence="1" id="KW-0472">Membrane</keyword>
<reference evidence="2 3" key="1">
    <citation type="journal article" date="2014" name="Genome Biol. Evol.">
        <title>The genome of the myxosporean Thelohanellus kitauei shows adaptations to nutrient acquisition within its fish host.</title>
        <authorList>
            <person name="Yang Y."/>
            <person name="Xiong J."/>
            <person name="Zhou Z."/>
            <person name="Huo F."/>
            <person name="Miao W."/>
            <person name="Ran C."/>
            <person name="Liu Y."/>
            <person name="Zhang J."/>
            <person name="Feng J."/>
            <person name="Wang M."/>
            <person name="Wang M."/>
            <person name="Wang L."/>
            <person name="Yao B."/>
        </authorList>
    </citation>
    <scope>NUCLEOTIDE SEQUENCE [LARGE SCALE GENOMIC DNA]</scope>
    <source>
        <strain evidence="2">Wuqing</strain>
    </source>
</reference>
<dbReference type="AlphaFoldDB" id="A0A0C2IFE4"/>